<gene>
    <name evidence="1" type="ORF">NIES593_22910</name>
</gene>
<evidence type="ECO:0000313" key="2">
    <source>
        <dbReference type="Proteomes" id="UP000186868"/>
    </source>
</evidence>
<dbReference type="AlphaFoldDB" id="A0A1U7H6V8"/>
<accession>A0A1U7H6V8</accession>
<comment type="caution">
    <text evidence="1">The sequence shown here is derived from an EMBL/GenBank/DDBJ whole genome shotgun (WGS) entry which is preliminary data.</text>
</comment>
<dbReference type="RefSeq" id="WP_073601771.1">
    <property type="nucleotide sequence ID" value="NZ_MRCB01000061.1"/>
</dbReference>
<dbReference type="EMBL" id="MRCB01000061">
    <property type="protein sequence ID" value="OKH17632.1"/>
    <property type="molecule type" value="Genomic_DNA"/>
</dbReference>
<dbReference type="OrthoDB" id="573720at2"/>
<reference evidence="1 2" key="1">
    <citation type="submission" date="2016-11" db="EMBL/GenBank/DDBJ databases">
        <title>Draft Genome Sequences of Nine Cyanobacterial Strains from Diverse Habitats.</title>
        <authorList>
            <person name="Zhu T."/>
            <person name="Hou S."/>
            <person name="Lu X."/>
            <person name="Hess W.R."/>
        </authorList>
    </citation>
    <scope>NUCLEOTIDE SEQUENCE [LARGE SCALE GENOMIC DNA]</scope>
    <source>
        <strain evidence="1 2">NIES-593</strain>
    </source>
</reference>
<sequence length="80" mass="9892">MSANNQNDENRLTFKEYLNLIYRYLSQPIGDPNYKFIVNFQEFKKHFLQLQLLERCWNLECAQFLEHCWNLEFKPETTQR</sequence>
<keyword evidence="2" id="KW-1185">Reference proteome</keyword>
<organism evidence="1 2">
    <name type="scientific">Hydrococcus rivularis NIES-593</name>
    <dbReference type="NCBI Taxonomy" id="1921803"/>
    <lineage>
        <taxon>Bacteria</taxon>
        <taxon>Bacillati</taxon>
        <taxon>Cyanobacteriota</taxon>
        <taxon>Cyanophyceae</taxon>
        <taxon>Pleurocapsales</taxon>
        <taxon>Hydrococcaceae</taxon>
        <taxon>Hydrococcus</taxon>
    </lineage>
</organism>
<dbReference type="Proteomes" id="UP000186868">
    <property type="component" value="Unassembled WGS sequence"/>
</dbReference>
<protein>
    <submittedName>
        <fullName evidence="1">Uncharacterized protein</fullName>
    </submittedName>
</protein>
<evidence type="ECO:0000313" key="1">
    <source>
        <dbReference type="EMBL" id="OKH17632.1"/>
    </source>
</evidence>
<proteinExistence type="predicted"/>
<name>A0A1U7H6V8_9CYAN</name>